<dbReference type="PIRSF" id="PIRSF030042">
    <property type="entry name" value="UCP030042"/>
    <property type="match status" value="1"/>
</dbReference>
<proteinExistence type="predicted"/>
<dbReference type="InterPro" id="IPR016942">
    <property type="entry name" value="UCP030042"/>
</dbReference>
<keyword evidence="1" id="KW-1133">Transmembrane helix</keyword>
<dbReference type="InterPro" id="IPR025508">
    <property type="entry name" value="DUF4395"/>
</dbReference>
<dbReference type="EMBL" id="RZNY01000003">
    <property type="protein sequence ID" value="RUT47895.1"/>
    <property type="molecule type" value="Genomic_DNA"/>
</dbReference>
<dbReference type="Pfam" id="PF14340">
    <property type="entry name" value="DUF4395"/>
    <property type="match status" value="1"/>
</dbReference>
<feature type="transmembrane region" description="Helical" evidence="1">
    <location>
        <begin position="102"/>
        <end position="125"/>
    </location>
</feature>
<evidence type="ECO:0000313" key="4">
    <source>
        <dbReference type="Proteomes" id="UP000279446"/>
    </source>
</evidence>
<reference evidence="3 4" key="1">
    <citation type="submission" date="2018-12" db="EMBL/GenBank/DDBJ databases">
        <authorList>
            <person name="Sun L."/>
            <person name="Chen Z."/>
        </authorList>
    </citation>
    <scope>NUCLEOTIDE SEQUENCE [LARGE SCALE GENOMIC DNA]</scope>
    <source>
        <strain evidence="3 4">DSM 15890</strain>
    </source>
</reference>
<gene>
    <name evidence="3" type="ORF">EJP82_05825</name>
</gene>
<dbReference type="RefSeq" id="WP_127191092.1">
    <property type="nucleotide sequence ID" value="NZ_RZNY01000003.1"/>
</dbReference>
<sequence length="136" mass="15473">MNEIPEPYVKANQIGIVLFVIIASLFREPYVLLLLWMIQITGLIFGKNIFVILAKPFPKVDSSPRQAKELQRFNNVLAVIFLTGSLLGFLVQVNWLGYGFSWMLGLAAFAAICGYCVGCTIYFQFKQYKARAQRRL</sequence>
<evidence type="ECO:0000256" key="1">
    <source>
        <dbReference type="SAM" id="Phobius"/>
    </source>
</evidence>
<organism evidence="3 4">
    <name type="scientific">Paenibacillus anaericanus</name>
    <dbReference type="NCBI Taxonomy" id="170367"/>
    <lineage>
        <taxon>Bacteria</taxon>
        <taxon>Bacillati</taxon>
        <taxon>Bacillota</taxon>
        <taxon>Bacilli</taxon>
        <taxon>Bacillales</taxon>
        <taxon>Paenibacillaceae</taxon>
        <taxon>Paenibacillus</taxon>
    </lineage>
</organism>
<dbReference type="Proteomes" id="UP000279446">
    <property type="component" value="Unassembled WGS sequence"/>
</dbReference>
<feature type="transmembrane region" description="Helical" evidence="1">
    <location>
        <begin position="32"/>
        <end position="54"/>
    </location>
</feature>
<comment type="caution">
    <text evidence="3">The sequence shown here is derived from an EMBL/GenBank/DDBJ whole genome shotgun (WGS) entry which is preliminary data.</text>
</comment>
<evidence type="ECO:0000259" key="2">
    <source>
        <dbReference type="Pfam" id="PF14340"/>
    </source>
</evidence>
<keyword evidence="1" id="KW-0472">Membrane</keyword>
<feature type="transmembrane region" description="Helical" evidence="1">
    <location>
        <begin position="7"/>
        <end position="26"/>
    </location>
</feature>
<evidence type="ECO:0000313" key="3">
    <source>
        <dbReference type="EMBL" id="RUT47895.1"/>
    </source>
</evidence>
<accession>A0A433YDF0</accession>
<keyword evidence="1" id="KW-0812">Transmembrane</keyword>
<keyword evidence="4" id="KW-1185">Reference proteome</keyword>
<feature type="domain" description="DUF4395" evidence="2">
    <location>
        <begin position="4"/>
        <end position="126"/>
    </location>
</feature>
<name>A0A433YDF0_9BACL</name>
<protein>
    <submittedName>
        <fullName evidence="3">DUF4395 domain-containing protein</fullName>
    </submittedName>
</protein>
<dbReference type="AlphaFoldDB" id="A0A433YDF0"/>
<feature type="transmembrane region" description="Helical" evidence="1">
    <location>
        <begin position="75"/>
        <end position="96"/>
    </location>
</feature>
<dbReference type="OrthoDB" id="2376580at2"/>